<keyword evidence="1 2" id="KW-0663">Pyridoxal phosphate</keyword>
<gene>
    <name evidence="6" type="ORF">HNQ38_002363</name>
</gene>
<evidence type="ECO:0000256" key="2">
    <source>
        <dbReference type="HAMAP-Rule" id="MF_02087"/>
    </source>
</evidence>
<evidence type="ECO:0000256" key="3">
    <source>
        <dbReference type="PIRSR" id="PIRSR004848-1"/>
    </source>
</evidence>
<dbReference type="FunFam" id="3.20.20.10:FF:000018">
    <property type="entry name" value="Pyridoxal phosphate homeostasis protein"/>
    <property type="match status" value="1"/>
</dbReference>
<accession>A0A7W8C4F6</accession>
<comment type="similarity">
    <text evidence="2 4">Belongs to the pyridoxal phosphate-binding protein YggS/PROSC family.</text>
</comment>
<dbReference type="Pfam" id="PF01168">
    <property type="entry name" value="Ala_racemase_N"/>
    <property type="match status" value="1"/>
</dbReference>
<dbReference type="GO" id="GO:0030170">
    <property type="term" value="F:pyridoxal phosphate binding"/>
    <property type="evidence" value="ECO:0007669"/>
    <property type="project" value="UniProtKB-UniRule"/>
</dbReference>
<reference evidence="6 7" key="1">
    <citation type="submission" date="2020-08" db="EMBL/GenBank/DDBJ databases">
        <title>Genomic Encyclopedia of Type Strains, Phase IV (KMG-IV): sequencing the most valuable type-strain genomes for metagenomic binning, comparative biology and taxonomic classification.</title>
        <authorList>
            <person name="Goeker M."/>
        </authorList>
    </citation>
    <scope>NUCLEOTIDE SEQUENCE [LARGE SCALE GENOMIC DNA]</scope>
    <source>
        <strain evidence="6 7">DSM 11275</strain>
    </source>
</reference>
<evidence type="ECO:0000313" key="6">
    <source>
        <dbReference type="EMBL" id="MBB5144252.1"/>
    </source>
</evidence>
<keyword evidence="7" id="KW-1185">Reference proteome</keyword>
<dbReference type="SUPFAM" id="SSF51419">
    <property type="entry name" value="PLP-binding barrel"/>
    <property type="match status" value="1"/>
</dbReference>
<dbReference type="InterPro" id="IPR001608">
    <property type="entry name" value="Ala_racemase_N"/>
</dbReference>
<name>A0A7W8C4F6_9BACT</name>
<feature type="modified residue" description="N6-(pyridoxal phosphate)lysine" evidence="2 3">
    <location>
        <position position="35"/>
    </location>
</feature>
<dbReference type="NCBIfam" id="TIGR00044">
    <property type="entry name" value="YggS family pyridoxal phosphate-dependent enzyme"/>
    <property type="match status" value="1"/>
</dbReference>
<comment type="cofactor">
    <cofactor evidence="3">
        <name>pyridoxal 5'-phosphate</name>
        <dbReference type="ChEBI" id="CHEBI:597326"/>
    </cofactor>
</comment>
<dbReference type="PANTHER" id="PTHR10146">
    <property type="entry name" value="PROLINE SYNTHETASE CO-TRANSCRIBED BACTERIAL HOMOLOG PROTEIN"/>
    <property type="match status" value="1"/>
</dbReference>
<dbReference type="PANTHER" id="PTHR10146:SF14">
    <property type="entry name" value="PYRIDOXAL PHOSPHATE HOMEOSTASIS PROTEIN"/>
    <property type="match status" value="1"/>
</dbReference>
<organism evidence="6 7">
    <name type="scientific">Desulfovibrio intestinalis</name>
    <dbReference type="NCBI Taxonomy" id="58621"/>
    <lineage>
        <taxon>Bacteria</taxon>
        <taxon>Pseudomonadati</taxon>
        <taxon>Thermodesulfobacteriota</taxon>
        <taxon>Desulfovibrionia</taxon>
        <taxon>Desulfovibrionales</taxon>
        <taxon>Desulfovibrionaceae</taxon>
        <taxon>Desulfovibrio</taxon>
    </lineage>
</organism>
<dbReference type="Gene3D" id="3.20.20.10">
    <property type="entry name" value="Alanine racemase"/>
    <property type="match status" value="1"/>
</dbReference>
<evidence type="ECO:0000256" key="1">
    <source>
        <dbReference type="ARBA" id="ARBA00022898"/>
    </source>
</evidence>
<dbReference type="Proteomes" id="UP000539075">
    <property type="component" value="Unassembled WGS sequence"/>
</dbReference>
<protein>
    <recommendedName>
        <fullName evidence="2">Pyridoxal phosphate homeostasis protein</fullName>
        <shortName evidence="2">PLP homeostasis protein</shortName>
    </recommendedName>
</protein>
<sequence>MELLDRYRHVLDRLNTACAAAGRAREDVTLIAVSKLHPAEEVAVVAAAGQVDFGENYVQEALQKREDLAASAGSSTLAAGIRWHMIGHVQSRKAAQVGGAFALIHTLDSRKLADGLEKRMSGAEERQPVLFEINIASEPQKSGLMPADLPALADYVLENCPHLDIQGLMCLPPVFDAGDAARPHFAHLRQLRDSLQKHTGLPLPTLSMGMSGDFEAAVAEGATLVRIGTDIFGPRSAKTPPLA</sequence>
<comment type="function">
    <text evidence="2">Pyridoxal 5'-phosphate (PLP)-binding protein, which is involved in PLP homeostasis.</text>
</comment>
<dbReference type="RefSeq" id="WP_183720860.1">
    <property type="nucleotide sequence ID" value="NZ_JACHGO010000007.1"/>
</dbReference>
<dbReference type="PROSITE" id="PS01211">
    <property type="entry name" value="UPF0001"/>
    <property type="match status" value="1"/>
</dbReference>
<comment type="caution">
    <text evidence="6">The sequence shown here is derived from an EMBL/GenBank/DDBJ whole genome shotgun (WGS) entry which is preliminary data.</text>
</comment>
<dbReference type="PIRSF" id="PIRSF004848">
    <property type="entry name" value="YBL036c_PLPDEIII"/>
    <property type="match status" value="1"/>
</dbReference>
<dbReference type="CDD" id="cd00635">
    <property type="entry name" value="PLPDE_III_YBL036c_like"/>
    <property type="match status" value="1"/>
</dbReference>
<dbReference type="InterPro" id="IPR029066">
    <property type="entry name" value="PLP-binding_barrel"/>
</dbReference>
<feature type="domain" description="Alanine racemase N-terminal" evidence="5">
    <location>
        <begin position="23"/>
        <end position="234"/>
    </location>
</feature>
<dbReference type="InterPro" id="IPR011078">
    <property type="entry name" value="PyrdxlP_homeostasis"/>
</dbReference>
<proteinExistence type="inferred from homology"/>
<dbReference type="AlphaFoldDB" id="A0A7W8C4F6"/>
<dbReference type="HAMAP" id="MF_02087">
    <property type="entry name" value="PLP_homeostasis"/>
    <property type="match status" value="1"/>
</dbReference>
<evidence type="ECO:0000256" key="4">
    <source>
        <dbReference type="RuleBase" id="RU004514"/>
    </source>
</evidence>
<dbReference type="EMBL" id="JACHGO010000007">
    <property type="protein sequence ID" value="MBB5144252.1"/>
    <property type="molecule type" value="Genomic_DNA"/>
</dbReference>
<evidence type="ECO:0000259" key="5">
    <source>
        <dbReference type="Pfam" id="PF01168"/>
    </source>
</evidence>
<evidence type="ECO:0000313" key="7">
    <source>
        <dbReference type="Proteomes" id="UP000539075"/>
    </source>
</evidence>